<evidence type="ECO:0000313" key="2">
    <source>
        <dbReference type="EMBL" id="QJE98007.1"/>
    </source>
</evidence>
<keyword evidence="1" id="KW-0472">Membrane</keyword>
<dbReference type="KEGG" id="luo:HHL09_20180"/>
<dbReference type="Proteomes" id="UP000501812">
    <property type="component" value="Chromosome"/>
</dbReference>
<name>A0A858RM12_9BACT</name>
<feature type="transmembrane region" description="Helical" evidence="1">
    <location>
        <begin position="21"/>
        <end position="50"/>
    </location>
</feature>
<keyword evidence="1" id="KW-1133">Transmembrane helix</keyword>
<sequence length="276" mass="30709">MTGVEKLKAFAKSPHHAWLGLLTLGVGLATVSAIGMIAGAAAYALGWIYLPDSPIFNNWLAKRKQGDEGAKLRDFLYQRRQIYDALRNSTKERYDRMAAEIGALQQEFKRDPRLNAEIIRQRSDRLSNLAWTYLRLLHTGEMLDRFVETEDPAELQQKIAAMEKDLAAIAPGSKPGLAESIQSRLESLKSRLEKRQGAEESRALTASEQERIAELVKLFRADHLASRDAGAFSHEIDGAAVQLDRTKDWLRGLEFDTSPADVPEELAAAAPLKVGN</sequence>
<keyword evidence="3" id="KW-1185">Reference proteome</keyword>
<dbReference type="RefSeq" id="WP_169456433.1">
    <property type="nucleotide sequence ID" value="NZ_CP051774.1"/>
</dbReference>
<evidence type="ECO:0000256" key="1">
    <source>
        <dbReference type="SAM" id="Phobius"/>
    </source>
</evidence>
<gene>
    <name evidence="2" type="ORF">HHL09_20180</name>
</gene>
<evidence type="ECO:0000313" key="3">
    <source>
        <dbReference type="Proteomes" id="UP000501812"/>
    </source>
</evidence>
<protein>
    <submittedName>
        <fullName evidence="2">Uncharacterized protein</fullName>
    </submittedName>
</protein>
<accession>A0A858RM12</accession>
<organism evidence="2 3">
    <name type="scientific">Luteolibacter luteus</name>
    <dbReference type="NCBI Taxonomy" id="2728835"/>
    <lineage>
        <taxon>Bacteria</taxon>
        <taxon>Pseudomonadati</taxon>
        <taxon>Verrucomicrobiota</taxon>
        <taxon>Verrucomicrobiia</taxon>
        <taxon>Verrucomicrobiales</taxon>
        <taxon>Verrucomicrobiaceae</taxon>
        <taxon>Luteolibacter</taxon>
    </lineage>
</organism>
<proteinExistence type="predicted"/>
<dbReference type="AlphaFoldDB" id="A0A858RM12"/>
<dbReference type="EMBL" id="CP051774">
    <property type="protein sequence ID" value="QJE98007.1"/>
    <property type="molecule type" value="Genomic_DNA"/>
</dbReference>
<keyword evidence="1" id="KW-0812">Transmembrane</keyword>
<reference evidence="2 3" key="1">
    <citation type="submission" date="2020-04" db="EMBL/GenBank/DDBJ databases">
        <title>Luteolibacter sp. G-1-1-1 isolated from soil.</title>
        <authorList>
            <person name="Dahal R.H."/>
        </authorList>
    </citation>
    <scope>NUCLEOTIDE SEQUENCE [LARGE SCALE GENOMIC DNA]</scope>
    <source>
        <strain evidence="2 3">G-1-1-1</strain>
    </source>
</reference>